<evidence type="ECO:0000256" key="3">
    <source>
        <dbReference type="ARBA" id="ARBA00048782"/>
    </source>
</evidence>
<name>A0A1K2HVK3_9HYPH</name>
<keyword evidence="1 4" id="KW-0560">Oxidoreductase</keyword>
<feature type="chain" id="PRO_5012724338" description="Peptide methionine sulfoxide reductase MsrA" evidence="5">
    <location>
        <begin position="27"/>
        <end position="211"/>
    </location>
</feature>
<evidence type="ECO:0000256" key="4">
    <source>
        <dbReference type="HAMAP-Rule" id="MF_01401"/>
    </source>
</evidence>
<dbReference type="PANTHER" id="PTHR43774">
    <property type="entry name" value="PEPTIDE METHIONINE SULFOXIDE REDUCTASE"/>
    <property type="match status" value="1"/>
</dbReference>
<dbReference type="InterPro" id="IPR002569">
    <property type="entry name" value="Met_Sox_Rdtase_MsrA_dom"/>
</dbReference>
<dbReference type="OrthoDB" id="4174719at2"/>
<keyword evidence="5" id="KW-0732">Signal</keyword>
<dbReference type="Proteomes" id="UP000183447">
    <property type="component" value="Unassembled WGS sequence"/>
</dbReference>
<evidence type="ECO:0000256" key="1">
    <source>
        <dbReference type="ARBA" id="ARBA00023002"/>
    </source>
</evidence>
<evidence type="ECO:0000256" key="5">
    <source>
        <dbReference type="SAM" id="SignalP"/>
    </source>
</evidence>
<dbReference type="AlphaFoldDB" id="A0A1K2HVK3"/>
<organism evidence="7 8">
    <name type="scientific">Devosia enhydra</name>
    <dbReference type="NCBI Taxonomy" id="665118"/>
    <lineage>
        <taxon>Bacteria</taxon>
        <taxon>Pseudomonadati</taxon>
        <taxon>Pseudomonadota</taxon>
        <taxon>Alphaproteobacteria</taxon>
        <taxon>Hyphomicrobiales</taxon>
        <taxon>Devosiaceae</taxon>
        <taxon>Devosia</taxon>
    </lineage>
</organism>
<dbReference type="GO" id="GO:0008113">
    <property type="term" value="F:peptide-methionine (S)-S-oxide reductase activity"/>
    <property type="evidence" value="ECO:0007669"/>
    <property type="project" value="UniProtKB-UniRule"/>
</dbReference>
<dbReference type="Gene3D" id="3.30.1060.10">
    <property type="entry name" value="Peptide methionine sulphoxide reductase MsrA"/>
    <property type="match status" value="1"/>
</dbReference>
<dbReference type="Pfam" id="PF01625">
    <property type="entry name" value="PMSR"/>
    <property type="match status" value="1"/>
</dbReference>
<dbReference type="STRING" id="665118.SAMN02983003_1258"/>
<evidence type="ECO:0000313" key="8">
    <source>
        <dbReference type="Proteomes" id="UP000183447"/>
    </source>
</evidence>
<comment type="catalytic activity">
    <reaction evidence="2 4">
        <text>L-methionyl-[protein] + [thioredoxin]-disulfide + H2O = L-methionyl-(S)-S-oxide-[protein] + [thioredoxin]-dithiol</text>
        <dbReference type="Rhea" id="RHEA:14217"/>
        <dbReference type="Rhea" id="RHEA-COMP:10698"/>
        <dbReference type="Rhea" id="RHEA-COMP:10700"/>
        <dbReference type="Rhea" id="RHEA-COMP:12313"/>
        <dbReference type="Rhea" id="RHEA-COMP:12315"/>
        <dbReference type="ChEBI" id="CHEBI:15377"/>
        <dbReference type="ChEBI" id="CHEBI:16044"/>
        <dbReference type="ChEBI" id="CHEBI:29950"/>
        <dbReference type="ChEBI" id="CHEBI:44120"/>
        <dbReference type="ChEBI" id="CHEBI:50058"/>
        <dbReference type="EC" id="1.8.4.11"/>
    </reaction>
</comment>
<dbReference type="PANTHER" id="PTHR43774:SF1">
    <property type="entry name" value="PEPTIDE METHIONINE SULFOXIDE REDUCTASE MSRA 2"/>
    <property type="match status" value="1"/>
</dbReference>
<dbReference type="GO" id="GO:0033744">
    <property type="term" value="F:L-methionine:thioredoxin-disulfide S-oxidoreductase activity"/>
    <property type="evidence" value="ECO:0007669"/>
    <property type="project" value="RHEA"/>
</dbReference>
<dbReference type="RefSeq" id="WP_072339956.1">
    <property type="nucleotide sequence ID" value="NZ_FPKU01000001.1"/>
</dbReference>
<dbReference type="HAMAP" id="MF_01401">
    <property type="entry name" value="MsrA"/>
    <property type="match status" value="1"/>
</dbReference>
<feature type="active site" evidence="4">
    <location>
        <position position="38"/>
    </location>
</feature>
<comment type="similarity">
    <text evidence="4">Belongs to the MsrA Met sulfoxide reductase family.</text>
</comment>
<dbReference type="NCBIfam" id="TIGR00401">
    <property type="entry name" value="msrA"/>
    <property type="match status" value="1"/>
</dbReference>
<feature type="signal peptide" evidence="5">
    <location>
        <begin position="1"/>
        <end position="26"/>
    </location>
</feature>
<evidence type="ECO:0000259" key="6">
    <source>
        <dbReference type="Pfam" id="PF01625"/>
    </source>
</evidence>
<dbReference type="InterPro" id="IPR036509">
    <property type="entry name" value="Met_Sox_Rdtase_MsrA_sf"/>
</dbReference>
<comment type="function">
    <text evidence="4">Has an important function as a repair enzyme for proteins that have been inactivated by oxidation. Catalyzes the reversible oxidation-reduction of methionine sulfoxide in proteins to methionine.</text>
</comment>
<dbReference type="EC" id="1.8.4.11" evidence="4"/>
<protein>
    <recommendedName>
        <fullName evidence="4">Peptide methionine sulfoxide reductase MsrA</fullName>
        <shortName evidence="4">Protein-methionine-S-oxide reductase</shortName>
        <ecNumber evidence="4">1.8.4.11</ecNumber>
    </recommendedName>
    <alternativeName>
        <fullName evidence="4">Peptide-methionine (S)-S-oxide reductase</fullName>
        <shortName evidence="4">Peptide Met(O) reductase</shortName>
    </alternativeName>
</protein>
<evidence type="ECO:0000256" key="2">
    <source>
        <dbReference type="ARBA" id="ARBA00047806"/>
    </source>
</evidence>
<dbReference type="EMBL" id="FPKU01000001">
    <property type="protein sequence ID" value="SFZ82755.1"/>
    <property type="molecule type" value="Genomic_DNA"/>
</dbReference>
<proteinExistence type="inferred from homology"/>
<reference evidence="7 8" key="1">
    <citation type="submission" date="2016-11" db="EMBL/GenBank/DDBJ databases">
        <authorList>
            <person name="Jaros S."/>
            <person name="Januszkiewicz K."/>
            <person name="Wedrychowicz H."/>
        </authorList>
    </citation>
    <scope>NUCLEOTIDE SEQUENCE [LARGE SCALE GENOMIC DNA]</scope>
    <source>
        <strain evidence="7 8">ATCC 23634</strain>
    </source>
</reference>
<accession>A0A1K2HVK3</accession>
<comment type="catalytic activity">
    <reaction evidence="3 4">
        <text>[thioredoxin]-disulfide + L-methionine + H2O = L-methionine (S)-S-oxide + [thioredoxin]-dithiol</text>
        <dbReference type="Rhea" id="RHEA:19993"/>
        <dbReference type="Rhea" id="RHEA-COMP:10698"/>
        <dbReference type="Rhea" id="RHEA-COMP:10700"/>
        <dbReference type="ChEBI" id="CHEBI:15377"/>
        <dbReference type="ChEBI" id="CHEBI:29950"/>
        <dbReference type="ChEBI" id="CHEBI:50058"/>
        <dbReference type="ChEBI" id="CHEBI:57844"/>
        <dbReference type="ChEBI" id="CHEBI:58772"/>
        <dbReference type="EC" id="1.8.4.11"/>
    </reaction>
</comment>
<feature type="domain" description="Peptide methionine sulphoxide reductase MsrA" evidence="6">
    <location>
        <begin position="31"/>
        <end position="181"/>
    </location>
</feature>
<dbReference type="SUPFAM" id="SSF55068">
    <property type="entry name" value="Peptide methionine sulfoxide reductase"/>
    <property type="match status" value="1"/>
</dbReference>
<gene>
    <name evidence="4" type="primary">msrA</name>
    <name evidence="7" type="ORF">SAMN02983003_1258</name>
</gene>
<keyword evidence="8" id="KW-1185">Reference proteome</keyword>
<sequence length="211" mass="22964">MRISNQVFTLALAVALSWAPALPAAAQQTATAVFAGGCFWCVESDFDKVQGVTATVSGYIGGEAATATYDTVTRDKTTGHYEAVEVTYDPTVTSYDKLLTVFWHSVDPFDAEGQFCDKGPSYRTGIFTASPDETAAAEASKEAVKAELGRTPATAIVEGKTFYRAEDYHQDFYINNAAHYTSYRFFCGRDARLREIWGDKALLGTKDNPAS</sequence>
<evidence type="ECO:0000313" key="7">
    <source>
        <dbReference type="EMBL" id="SFZ82755.1"/>
    </source>
</evidence>